<evidence type="ECO:0000313" key="2">
    <source>
        <dbReference type="Proteomes" id="UP001164539"/>
    </source>
</evidence>
<evidence type="ECO:0000313" key="1">
    <source>
        <dbReference type="EMBL" id="KAJ4705528.1"/>
    </source>
</evidence>
<comment type="caution">
    <text evidence="1">The sequence shown here is derived from an EMBL/GenBank/DDBJ whole genome shotgun (WGS) entry which is preliminary data.</text>
</comment>
<dbReference type="Proteomes" id="UP001164539">
    <property type="component" value="Chromosome 12"/>
</dbReference>
<dbReference type="EMBL" id="CM051405">
    <property type="protein sequence ID" value="KAJ4705528.1"/>
    <property type="molecule type" value="Genomic_DNA"/>
</dbReference>
<protein>
    <submittedName>
        <fullName evidence="1">Dirigent protein</fullName>
    </submittedName>
</protein>
<name>A0ACC1X364_MELAZ</name>
<gene>
    <name evidence="1" type="ORF">OWV82_022292</name>
</gene>
<sequence length="187" mass="20815">MAKTLITLFFFLFSSFAATESYDFAKTISPSTHGLKKEKLTHLHFYFHDIIIGKVPTAVKVAQAPGTENYTTLFSQVYVMDDPLTVGPDINSKRIGSAQGIYASADQKEVGLLMVLNYAFTEGEFNGSTLSILGRNAIFSAVREMSIVGGSGIFRFARGYAQARTHFFDPKTLNAVVEYNVYVFHYY</sequence>
<reference evidence="1 2" key="1">
    <citation type="journal article" date="2023" name="Science">
        <title>Complex scaffold remodeling in plant triterpene biosynthesis.</title>
        <authorList>
            <person name="De La Pena R."/>
            <person name="Hodgson H."/>
            <person name="Liu J.C."/>
            <person name="Stephenson M.J."/>
            <person name="Martin A.C."/>
            <person name="Owen C."/>
            <person name="Harkess A."/>
            <person name="Leebens-Mack J."/>
            <person name="Jimenez L.E."/>
            <person name="Osbourn A."/>
            <person name="Sattely E.S."/>
        </authorList>
    </citation>
    <scope>NUCLEOTIDE SEQUENCE [LARGE SCALE GENOMIC DNA]</scope>
    <source>
        <strain evidence="2">cv. JPN11</strain>
        <tissue evidence="1">Leaf</tissue>
    </source>
</reference>
<accession>A0ACC1X364</accession>
<keyword evidence="2" id="KW-1185">Reference proteome</keyword>
<proteinExistence type="predicted"/>
<organism evidence="1 2">
    <name type="scientific">Melia azedarach</name>
    <name type="common">Chinaberry tree</name>
    <dbReference type="NCBI Taxonomy" id="155640"/>
    <lineage>
        <taxon>Eukaryota</taxon>
        <taxon>Viridiplantae</taxon>
        <taxon>Streptophyta</taxon>
        <taxon>Embryophyta</taxon>
        <taxon>Tracheophyta</taxon>
        <taxon>Spermatophyta</taxon>
        <taxon>Magnoliopsida</taxon>
        <taxon>eudicotyledons</taxon>
        <taxon>Gunneridae</taxon>
        <taxon>Pentapetalae</taxon>
        <taxon>rosids</taxon>
        <taxon>malvids</taxon>
        <taxon>Sapindales</taxon>
        <taxon>Meliaceae</taxon>
        <taxon>Melia</taxon>
    </lineage>
</organism>